<evidence type="ECO:0008006" key="3">
    <source>
        <dbReference type="Google" id="ProtNLM"/>
    </source>
</evidence>
<proteinExistence type="predicted"/>
<evidence type="ECO:0000313" key="2">
    <source>
        <dbReference type="Proteomes" id="UP000737018"/>
    </source>
</evidence>
<dbReference type="EMBL" id="JRKL02000757">
    <property type="protein sequence ID" value="KAF3968551.1"/>
    <property type="molecule type" value="Genomic_DNA"/>
</dbReference>
<reference evidence="1" key="1">
    <citation type="submission" date="2020-03" db="EMBL/GenBank/DDBJ databases">
        <title>Castanea mollissima Vanexum genome sequencing.</title>
        <authorList>
            <person name="Staton M."/>
        </authorList>
    </citation>
    <scope>NUCLEOTIDE SEQUENCE</scope>
    <source>
        <tissue evidence="1">Leaf</tissue>
    </source>
</reference>
<accession>A0A8J4RUU7</accession>
<name>A0A8J4RUU7_9ROSI</name>
<gene>
    <name evidence="1" type="ORF">CMV_007565</name>
</gene>
<dbReference type="AlphaFoldDB" id="A0A8J4RUU7"/>
<comment type="caution">
    <text evidence="1">The sequence shown here is derived from an EMBL/GenBank/DDBJ whole genome shotgun (WGS) entry which is preliminary data.</text>
</comment>
<organism evidence="1 2">
    <name type="scientific">Castanea mollissima</name>
    <name type="common">Chinese chestnut</name>
    <dbReference type="NCBI Taxonomy" id="60419"/>
    <lineage>
        <taxon>Eukaryota</taxon>
        <taxon>Viridiplantae</taxon>
        <taxon>Streptophyta</taxon>
        <taxon>Embryophyta</taxon>
        <taxon>Tracheophyta</taxon>
        <taxon>Spermatophyta</taxon>
        <taxon>Magnoliopsida</taxon>
        <taxon>eudicotyledons</taxon>
        <taxon>Gunneridae</taxon>
        <taxon>Pentapetalae</taxon>
        <taxon>rosids</taxon>
        <taxon>fabids</taxon>
        <taxon>Fagales</taxon>
        <taxon>Fagaceae</taxon>
        <taxon>Castanea</taxon>
    </lineage>
</organism>
<evidence type="ECO:0000313" key="1">
    <source>
        <dbReference type="EMBL" id="KAF3968551.1"/>
    </source>
</evidence>
<sequence>MHDIKMEKELREDIEKLMSKEEIMWAQKVRSTWIIQVDRNTRYFQTVFKQRRARNRILQLRTVEGNQLKELVDIESYMVEHFKNQYNEAGPKFVQEVMEELENLEIPKHDRKIILTDQ</sequence>
<dbReference type="OrthoDB" id="1922870at2759"/>
<keyword evidence="2" id="KW-1185">Reference proteome</keyword>
<protein>
    <recommendedName>
        <fullName evidence="3">Reverse transcriptase</fullName>
    </recommendedName>
</protein>
<dbReference type="Proteomes" id="UP000737018">
    <property type="component" value="Unassembled WGS sequence"/>
</dbReference>